<evidence type="ECO:0000259" key="3">
    <source>
        <dbReference type="PROSITE" id="PS50103"/>
    </source>
</evidence>
<feature type="domain" description="C3H1-type" evidence="3">
    <location>
        <begin position="452"/>
        <end position="478"/>
    </location>
</feature>
<dbReference type="AlphaFoldDB" id="A0A8I6S9N3"/>
<accession>A0A8I6S9N3</accession>
<feature type="zinc finger region" description="C3H1-type" evidence="1">
    <location>
        <begin position="425"/>
        <end position="451"/>
    </location>
</feature>
<feature type="compositionally biased region" description="Basic and acidic residues" evidence="2">
    <location>
        <begin position="572"/>
        <end position="590"/>
    </location>
</feature>
<dbReference type="GeneID" id="106673802"/>
<evidence type="ECO:0000313" key="4">
    <source>
        <dbReference type="EnsemblMetazoa" id="XP_014261571.1"/>
    </source>
</evidence>
<keyword evidence="5" id="KW-1185">Reference proteome</keyword>
<proteinExistence type="predicted"/>
<dbReference type="CTD" id="23144"/>
<keyword evidence="1" id="KW-0479">Metal-binding</keyword>
<dbReference type="PROSITE" id="PS50103">
    <property type="entry name" value="ZF_C3H1"/>
    <property type="match status" value="3"/>
</dbReference>
<keyword evidence="1" id="KW-0863">Zinc-finger</keyword>
<evidence type="ECO:0000256" key="2">
    <source>
        <dbReference type="SAM" id="MobiDB-lite"/>
    </source>
</evidence>
<reference evidence="4" key="1">
    <citation type="submission" date="2022-01" db="UniProtKB">
        <authorList>
            <consortium name="EnsemblMetazoa"/>
        </authorList>
    </citation>
    <scope>IDENTIFICATION</scope>
</reference>
<name>A0A8I6S9N3_CIMLE</name>
<sequence>MRMADDSQAGDAEYQSRYRYQIPSNVVVNSPEANYKFSQSGVFPKNIHVNPLCSRNLLINKEKFVTANYESSNLGKKLVKKSENKIYYNPKFLQCQVTKYPGESGKMENIHINPTYLHSSSSIKQPSVIHVNRNFLVDTNTNIRLAKSVPDPTKHLVLQNSLYQNAHGTKLPPGENIPSIAPNKTGPSKYKYINRTVVENKNPGQLQGVKLKTKYSIRKTTPLNKAEYNSIYTRKIEKKVSSEFKRINARKIIRRSILKAKIEKSKKQAGKPQLRRSLVTRYKVIRTNRTSKKDISLASNSTSSGEFSRVSTTKLIRKSVLQQHIENRRQVRTNVPKMSILDLTWLNTSLKNKSASNHSFWKHKAKEPAGKIGSKHAKQNQLRNRRIIHNLTKLLRKNNQHCAFFNRFGRCKGKDKGTCTKIHDPKYVAICRRLLQGECSNKDCLLSHDVRPEKMPTCLHYLAGLCKREDCPFLHIKVNEKAPVCTYFLQGFCADVYKCTKRHEYICPIFAEMGSCPKGKSCVYPHKSRTIKSKLLETDQKPLILKRKKAKALVRRESEAGNEQTPVSSDVGKSEEKSQSETNRDSEPKPFTRYFSMPFAFDPSCDNEKDSSSDDDDGDSDSDNSVESSDIKLEVDL</sequence>
<dbReference type="SMART" id="SM00356">
    <property type="entry name" value="ZnF_C3H1"/>
    <property type="match status" value="5"/>
</dbReference>
<dbReference type="InterPro" id="IPR000571">
    <property type="entry name" value="Znf_CCCH"/>
</dbReference>
<feature type="compositionally biased region" description="Acidic residues" evidence="2">
    <location>
        <begin position="613"/>
        <end position="624"/>
    </location>
</feature>
<dbReference type="Gene3D" id="4.10.1000.10">
    <property type="entry name" value="Zinc finger, CCCH-type"/>
    <property type="match status" value="2"/>
</dbReference>
<feature type="region of interest" description="Disordered" evidence="2">
    <location>
        <begin position="554"/>
        <end position="637"/>
    </location>
</feature>
<organism evidence="4 5">
    <name type="scientific">Cimex lectularius</name>
    <name type="common">Bed bug</name>
    <name type="synonym">Acanthia lectularia</name>
    <dbReference type="NCBI Taxonomy" id="79782"/>
    <lineage>
        <taxon>Eukaryota</taxon>
        <taxon>Metazoa</taxon>
        <taxon>Ecdysozoa</taxon>
        <taxon>Arthropoda</taxon>
        <taxon>Hexapoda</taxon>
        <taxon>Insecta</taxon>
        <taxon>Pterygota</taxon>
        <taxon>Neoptera</taxon>
        <taxon>Paraneoptera</taxon>
        <taxon>Hemiptera</taxon>
        <taxon>Heteroptera</taxon>
        <taxon>Panheteroptera</taxon>
        <taxon>Cimicomorpha</taxon>
        <taxon>Cimicidae</taxon>
        <taxon>Cimex</taxon>
    </lineage>
</organism>
<dbReference type="PANTHER" id="PTHR46156">
    <property type="entry name" value="CCCH ZINGC FINGER"/>
    <property type="match status" value="1"/>
</dbReference>
<dbReference type="RefSeq" id="XP_014261571.1">
    <property type="nucleotide sequence ID" value="XM_014406085.2"/>
</dbReference>
<dbReference type="GO" id="GO:0008270">
    <property type="term" value="F:zinc ion binding"/>
    <property type="evidence" value="ECO:0007669"/>
    <property type="project" value="UniProtKB-KW"/>
</dbReference>
<feature type="domain" description="C3H1-type" evidence="3">
    <location>
        <begin position="425"/>
        <end position="451"/>
    </location>
</feature>
<keyword evidence="1" id="KW-0862">Zinc</keyword>
<dbReference type="GO" id="GO:0005634">
    <property type="term" value="C:nucleus"/>
    <property type="evidence" value="ECO:0007669"/>
    <property type="project" value="TreeGrafter"/>
</dbReference>
<dbReference type="EnsemblMetazoa" id="XM_014406085.2">
    <property type="protein sequence ID" value="XP_014261571.1"/>
    <property type="gene ID" value="LOC106673802"/>
</dbReference>
<evidence type="ECO:0000313" key="5">
    <source>
        <dbReference type="Proteomes" id="UP000494040"/>
    </source>
</evidence>
<dbReference type="Proteomes" id="UP000494040">
    <property type="component" value="Unassembled WGS sequence"/>
</dbReference>
<feature type="domain" description="C3H1-type" evidence="3">
    <location>
        <begin position="501"/>
        <end position="529"/>
    </location>
</feature>
<protein>
    <recommendedName>
        <fullName evidence="3">C3H1-type domain-containing protein</fullName>
    </recommendedName>
</protein>
<feature type="zinc finger region" description="C3H1-type" evidence="1">
    <location>
        <begin position="452"/>
        <end position="478"/>
    </location>
</feature>
<evidence type="ECO:0000256" key="1">
    <source>
        <dbReference type="PROSITE-ProRule" id="PRU00723"/>
    </source>
</evidence>
<dbReference type="KEGG" id="clec:106673802"/>
<feature type="zinc finger region" description="C3H1-type" evidence="1">
    <location>
        <begin position="501"/>
        <end position="529"/>
    </location>
</feature>
<dbReference type="PANTHER" id="PTHR46156:SF1">
    <property type="entry name" value="ZINC FINGER CCCH DOMAIN-CONTAINING PROTEIN 3"/>
    <property type="match status" value="1"/>
</dbReference>
<dbReference type="OrthoDB" id="3247158at2759"/>